<reference evidence="2" key="1">
    <citation type="journal article" date="2023" name="Science">
        <title>Elucidation of the pathway for biosynthesis of saponin adjuvants from the soapbark tree.</title>
        <authorList>
            <person name="Reed J."/>
            <person name="Orme A."/>
            <person name="El-Demerdash A."/>
            <person name="Owen C."/>
            <person name="Martin L.B.B."/>
            <person name="Misra R.C."/>
            <person name="Kikuchi S."/>
            <person name="Rejzek M."/>
            <person name="Martin A.C."/>
            <person name="Harkess A."/>
            <person name="Leebens-Mack J."/>
            <person name="Louveau T."/>
            <person name="Stephenson M.J."/>
            <person name="Osbourn A."/>
        </authorList>
    </citation>
    <scope>NUCLEOTIDE SEQUENCE</scope>
    <source>
        <strain evidence="2">S10</strain>
    </source>
</reference>
<sequence>MASYEYLLNCSTQVRNSCSTNIRHGYSKAQICLLKILHTITSIPPLDSSIQQACLSSRGIGFDLNLRVGPVSETGESESFAENGIDGSVIETKIDGEEVEAVREKSVEVSEVTNPQVESFNIDENGADHEEVQFGGQSNVKEENGKGVEGDSDNGIETVPFERKGLDCNNSFDLLIEAARLISGKDESDSEGPTELETGRTTQDQGTEILEGRVSKRKQSWMAVDLYGDLEDTSPIVKSKRGRSQVLPYRYRDSVLEPWKRSGRPQRPSSTTVHSKRVIGS</sequence>
<dbReference type="EMBL" id="JARAOO010000012">
    <property type="protein sequence ID" value="KAJ7947937.1"/>
    <property type="molecule type" value="Genomic_DNA"/>
</dbReference>
<evidence type="ECO:0000256" key="1">
    <source>
        <dbReference type="SAM" id="MobiDB-lite"/>
    </source>
</evidence>
<organism evidence="2 3">
    <name type="scientific">Quillaja saponaria</name>
    <name type="common">Soap bark tree</name>
    <dbReference type="NCBI Taxonomy" id="32244"/>
    <lineage>
        <taxon>Eukaryota</taxon>
        <taxon>Viridiplantae</taxon>
        <taxon>Streptophyta</taxon>
        <taxon>Embryophyta</taxon>
        <taxon>Tracheophyta</taxon>
        <taxon>Spermatophyta</taxon>
        <taxon>Magnoliopsida</taxon>
        <taxon>eudicotyledons</taxon>
        <taxon>Gunneridae</taxon>
        <taxon>Pentapetalae</taxon>
        <taxon>rosids</taxon>
        <taxon>fabids</taxon>
        <taxon>Fabales</taxon>
        <taxon>Quillajaceae</taxon>
        <taxon>Quillaja</taxon>
    </lineage>
</organism>
<protein>
    <submittedName>
        <fullName evidence="2">Coiled-coil domain-containing protein 96-like</fullName>
    </submittedName>
</protein>
<feature type="region of interest" description="Disordered" evidence="1">
    <location>
        <begin position="183"/>
        <end position="209"/>
    </location>
</feature>
<gene>
    <name evidence="2" type="ORF">O6P43_028482</name>
</gene>
<name>A0AAD7PAB5_QUISA</name>
<evidence type="ECO:0000313" key="2">
    <source>
        <dbReference type="EMBL" id="KAJ7947937.1"/>
    </source>
</evidence>
<feature type="region of interest" description="Disordered" evidence="1">
    <location>
        <begin position="258"/>
        <end position="281"/>
    </location>
</feature>
<dbReference type="Proteomes" id="UP001163823">
    <property type="component" value="Chromosome 12"/>
</dbReference>
<comment type="caution">
    <text evidence="2">The sequence shown here is derived from an EMBL/GenBank/DDBJ whole genome shotgun (WGS) entry which is preliminary data.</text>
</comment>
<evidence type="ECO:0000313" key="3">
    <source>
        <dbReference type="Proteomes" id="UP001163823"/>
    </source>
</evidence>
<dbReference type="AlphaFoldDB" id="A0AAD7PAB5"/>
<proteinExistence type="predicted"/>
<keyword evidence="3" id="KW-1185">Reference proteome</keyword>
<accession>A0AAD7PAB5</accession>
<dbReference type="KEGG" id="qsa:O6P43_028482"/>